<keyword evidence="3" id="KW-1185">Reference proteome</keyword>
<dbReference type="EMBL" id="JAKRKC020000002">
    <property type="protein sequence ID" value="MCK2220134.1"/>
    <property type="molecule type" value="Genomic_DNA"/>
</dbReference>
<protein>
    <submittedName>
        <fullName evidence="2">Uncharacterized protein</fullName>
    </submittedName>
</protein>
<evidence type="ECO:0000313" key="3">
    <source>
        <dbReference type="Proteomes" id="UP001317259"/>
    </source>
</evidence>
<evidence type="ECO:0000313" key="2">
    <source>
        <dbReference type="EMBL" id="MCK2220134.1"/>
    </source>
</evidence>
<reference evidence="2 3" key="1">
    <citation type="submission" date="2022-04" db="EMBL/GenBank/DDBJ databases">
        <title>Genome draft of Actinomadura sp. ATCC 31491.</title>
        <authorList>
            <person name="Shi X."/>
            <person name="Du Y."/>
        </authorList>
    </citation>
    <scope>NUCLEOTIDE SEQUENCE [LARGE SCALE GENOMIC DNA]</scope>
    <source>
        <strain evidence="2 3">ATCC 31491</strain>
    </source>
</reference>
<dbReference type="RefSeq" id="WP_242383747.1">
    <property type="nucleotide sequence ID" value="NZ_JAKRKC020000002.1"/>
</dbReference>
<dbReference type="Proteomes" id="UP001317259">
    <property type="component" value="Unassembled WGS sequence"/>
</dbReference>
<accession>A0ABT0G6C5</accession>
<proteinExistence type="predicted"/>
<comment type="caution">
    <text evidence="2">The sequence shown here is derived from an EMBL/GenBank/DDBJ whole genome shotgun (WGS) entry which is preliminary data.</text>
</comment>
<sequence>MTTTRHQLLRQAAEKEALASTFARYAKRLTGAFDGVPVRRQECETYWSGPAAGRFAARAAGLRRELAELEDSCLATAERLRRRARRLREDAAAAAAQDDQWAG</sequence>
<feature type="coiled-coil region" evidence="1">
    <location>
        <begin position="59"/>
        <end position="97"/>
    </location>
</feature>
<name>A0ABT0G6C5_9ACTN</name>
<organism evidence="2 3">
    <name type="scientific">Actinomadura luzonensis</name>
    <dbReference type="NCBI Taxonomy" id="2805427"/>
    <lineage>
        <taxon>Bacteria</taxon>
        <taxon>Bacillati</taxon>
        <taxon>Actinomycetota</taxon>
        <taxon>Actinomycetes</taxon>
        <taxon>Streptosporangiales</taxon>
        <taxon>Thermomonosporaceae</taxon>
        <taxon>Actinomadura</taxon>
    </lineage>
</organism>
<evidence type="ECO:0000256" key="1">
    <source>
        <dbReference type="SAM" id="Coils"/>
    </source>
</evidence>
<dbReference type="SUPFAM" id="SSF140453">
    <property type="entry name" value="EsxAB dimer-like"/>
    <property type="match status" value="1"/>
</dbReference>
<dbReference type="Gene3D" id="1.10.287.1060">
    <property type="entry name" value="ESAT-6-like"/>
    <property type="match status" value="1"/>
</dbReference>
<gene>
    <name evidence="2" type="ORF">MF672_041010</name>
</gene>
<dbReference type="InterPro" id="IPR036689">
    <property type="entry name" value="ESAT-6-like_sf"/>
</dbReference>
<keyword evidence="1" id="KW-0175">Coiled coil</keyword>